<evidence type="ECO:0000256" key="1">
    <source>
        <dbReference type="SAM" id="Phobius"/>
    </source>
</evidence>
<feature type="transmembrane region" description="Helical" evidence="1">
    <location>
        <begin position="206"/>
        <end position="224"/>
    </location>
</feature>
<organism evidence="3 4">
    <name type="scientific">Actinoplanes awajinensis subsp. mycoplanecinus</name>
    <dbReference type="NCBI Taxonomy" id="135947"/>
    <lineage>
        <taxon>Bacteria</taxon>
        <taxon>Bacillati</taxon>
        <taxon>Actinomycetota</taxon>
        <taxon>Actinomycetes</taxon>
        <taxon>Micromonosporales</taxon>
        <taxon>Micromonosporaceae</taxon>
        <taxon>Actinoplanes</taxon>
    </lineage>
</organism>
<dbReference type="InterPro" id="IPR003675">
    <property type="entry name" value="Rce1/LyrA-like_dom"/>
</dbReference>
<dbReference type="AlphaFoldDB" id="A0A0X3UPH3"/>
<accession>A0A0X3UPH3</accession>
<dbReference type="GO" id="GO:0080120">
    <property type="term" value="P:CAAX-box protein maturation"/>
    <property type="evidence" value="ECO:0007669"/>
    <property type="project" value="UniProtKB-ARBA"/>
</dbReference>
<keyword evidence="4" id="KW-1185">Reference proteome</keyword>
<keyword evidence="3" id="KW-0645">Protease</keyword>
<feature type="transmembrane region" description="Helical" evidence="1">
    <location>
        <begin position="68"/>
        <end position="89"/>
    </location>
</feature>
<keyword evidence="1" id="KW-1133">Transmembrane helix</keyword>
<evidence type="ECO:0000313" key="4">
    <source>
        <dbReference type="Proteomes" id="UP000053244"/>
    </source>
</evidence>
<proteinExistence type="predicted"/>
<evidence type="ECO:0000313" key="3">
    <source>
        <dbReference type="EMBL" id="KUL34491.1"/>
    </source>
</evidence>
<gene>
    <name evidence="3" type="ORF">ADL15_15515</name>
</gene>
<keyword evidence="1" id="KW-0472">Membrane</keyword>
<name>A0A0X3UPH3_9ACTN</name>
<feature type="transmembrane region" description="Helical" evidence="1">
    <location>
        <begin position="231"/>
        <end position="250"/>
    </location>
</feature>
<feature type="transmembrane region" description="Helical" evidence="1">
    <location>
        <begin position="110"/>
        <end position="137"/>
    </location>
</feature>
<comment type="caution">
    <text evidence="3">The sequence shown here is derived from an EMBL/GenBank/DDBJ whole genome shotgun (WGS) entry which is preliminary data.</text>
</comment>
<protein>
    <submittedName>
        <fullName evidence="3">CAAX protease</fullName>
    </submittedName>
</protein>
<sequence>MVAVTLERQQSTRSAYTAEIIIVLLLSLGQSAIFSVVSLTAKLTDGQPLASHTATLNAPLSARPYLDLTYQLLNIFFDLVPVALAWYLLRRDDIRPGRDLGIDFRRPAHDAGWGAALAAGIGIPGLLLVYAAIQLGASAQIVPSALQPYWWAVPVLILSAVQNAVLEEVLVIGYLMTRLRQLELSVPRIIICSAVLRGSYHLYQGFGGFVGNVVMGVVFALFYLRTKRVMPLIVAHSLLDITAFVGYELLPDSWLDWLKYHP</sequence>
<reference evidence="3 4" key="1">
    <citation type="submission" date="2015-10" db="EMBL/GenBank/DDBJ databases">
        <authorList>
            <person name="Gilbert D.G."/>
        </authorList>
    </citation>
    <scope>NUCLEOTIDE SEQUENCE [LARGE SCALE GENOMIC DNA]</scope>
    <source>
        <strain evidence="3 4">NRRL B-16712</strain>
    </source>
</reference>
<feature type="domain" description="CAAX prenyl protease 2/Lysostaphin resistance protein A-like" evidence="2">
    <location>
        <begin position="150"/>
        <end position="241"/>
    </location>
</feature>
<keyword evidence="3" id="KW-0378">Hydrolase</keyword>
<dbReference type="RefSeq" id="WP_067690493.1">
    <property type="nucleotide sequence ID" value="NZ_LLZH01000121.1"/>
</dbReference>
<dbReference type="EMBL" id="LLZH01000121">
    <property type="protein sequence ID" value="KUL34491.1"/>
    <property type="molecule type" value="Genomic_DNA"/>
</dbReference>
<dbReference type="GO" id="GO:0004175">
    <property type="term" value="F:endopeptidase activity"/>
    <property type="evidence" value="ECO:0007669"/>
    <property type="project" value="UniProtKB-ARBA"/>
</dbReference>
<dbReference type="Pfam" id="PF02517">
    <property type="entry name" value="Rce1-like"/>
    <property type="match status" value="1"/>
</dbReference>
<keyword evidence="1" id="KW-0812">Transmembrane</keyword>
<feature type="transmembrane region" description="Helical" evidence="1">
    <location>
        <begin position="20"/>
        <end position="41"/>
    </location>
</feature>
<dbReference type="Proteomes" id="UP000053244">
    <property type="component" value="Unassembled WGS sequence"/>
</dbReference>
<dbReference type="GO" id="GO:0006508">
    <property type="term" value="P:proteolysis"/>
    <property type="evidence" value="ECO:0007669"/>
    <property type="project" value="UniProtKB-KW"/>
</dbReference>
<evidence type="ECO:0000259" key="2">
    <source>
        <dbReference type="Pfam" id="PF02517"/>
    </source>
</evidence>